<evidence type="ECO:0008006" key="3">
    <source>
        <dbReference type="Google" id="ProtNLM"/>
    </source>
</evidence>
<organism evidence="1 2">
    <name type="scientific">Paramecium tetraurelia</name>
    <dbReference type="NCBI Taxonomy" id="5888"/>
    <lineage>
        <taxon>Eukaryota</taxon>
        <taxon>Sar</taxon>
        <taxon>Alveolata</taxon>
        <taxon>Ciliophora</taxon>
        <taxon>Intramacronucleata</taxon>
        <taxon>Oligohymenophorea</taxon>
        <taxon>Peniculida</taxon>
        <taxon>Parameciidae</taxon>
        <taxon>Paramecium</taxon>
    </lineage>
</organism>
<name>A0CFI1_PARTE</name>
<evidence type="ECO:0000313" key="1">
    <source>
        <dbReference type="EMBL" id="CAK69548.1"/>
    </source>
</evidence>
<gene>
    <name evidence="1" type="ORF">GSPATT00037987001</name>
</gene>
<dbReference type="RefSeq" id="XP_001436945.1">
    <property type="nucleotide sequence ID" value="XM_001436908.1"/>
</dbReference>
<dbReference type="EMBL" id="CT868070">
    <property type="protein sequence ID" value="CAK69548.1"/>
    <property type="molecule type" value="Genomic_DNA"/>
</dbReference>
<dbReference type="Proteomes" id="UP000000600">
    <property type="component" value="Unassembled WGS sequence"/>
</dbReference>
<sequence length="220" mass="25401">MSLKVKIVYYIQVLNKLIQLIHLFLLKHINWKYQPFYLTLEQIKSQYQVLSKSGNGQLISSSVQFRKINIEDSFSTSAGCFKITLHNEGQLSVRNSVFKNIYTKISEEQSFCGCLYIIDKSINIQIDILDSIYNTIIGTAEGGVIYLKTIAQQVNFNFTNVTFQDVFSNDCNIAKLNFISFNQLLYIQNCRILQTIQGYSKFRSLFSPLQKHETTMISIQ</sequence>
<dbReference type="AlphaFoldDB" id="A0CFI1"/>
<proteinExistence type="predicted"/>
<dbReference type="OMA" id="HETTMIS"/>
<dbReference type="HOGENOM" id="CLU_1258236_0_0_1"/>
<reference evidence="1 2" key="1">
    <citation type="journal article" date="2006" name="Nature">
        <title>Global trends of whole-genome duplications revealed by the ciliate Paramecium tetraurelia.</title>
        <authorList>
            <consortium name="Genoscope"/>
            <person name="Aury J.-M."/>
            <person name="Jaillon O."/>
            <person name="Duret L."/>
            <person name="Noel B."/>
            <person name="Jubin C."/>
            <person name="Porcel B.M."/>
            <person name="Segurens B."/>
            <person name="Daubin V."/>
            <person name="Anthouard V."/>
            <person name="Aiach N."/>
            <person name="Arnaiz O."/>
            <person name="Billaut A."/>
            <person name="Beisson J."/>
            <person name="Blanc I."/>
            <person name="Bouhouche K."/>
            <person name="Camara F."/>
            <person name="Duharcourt S."/>
            <person name="Guigo R."/>
            <person name="Gogendeau D."/>
            <person name="Katinka M."/>
            <person name="Keller A.-M."/>
            <person name="Kissmehl R."/>
            <person name="Klotz C."/>
            <person name="Koll F."/>
            <person name="Le Moue A."/>
            <person name="Lepere C."/>
            <person name="Malinsky S."/>
            <person name="Nowacki M."/>
            <person name="Nowak J.K."/>
            <person name="Plattner H."/>
            <person name="Poulain J."/>
            <person name="Ruiz F."/>
            <person name="Serrano V."/>
            <person name="Zagulski M."/>
            <person name="Dessen P."/>
            <person name="Betermier M."/>
            <person name="Weissenbach J."/>
            <person name="Scarpelli C."/>
            <person name="Schachter V."/>
            <person name="Sperling L."/>
            <person name="Meyer E."/>
            <person name="Cohen J."/>
            <person name="Wincker P."/>
        </authorList>
    </citation>
    <scope>NUCLEOTIDE SEQUENCE [LARGE SCALE GENOMIC DNA]</scope>
    <source>
        <strain evidence="1 2">Stock d4-2</strain>
    </source>
</reference>
<evidence type="ECO:0000313" key="2">
    <source>
        <dbReference type="Proteomes" id="UP000000600"/>
    </source>
</evidence>
<dbReference type="KEGG" id="ptm:GSPATT00037987001"/>
<keyword evidence="2" id="KW-1185">Reference proteome</keyword>
<dbReference type="InParanoid" id="A0CFI1"/>
<accession>A0CFI1</accession>
<dbReference type="GeneID" id="5022734"/>
<protein>
    <recommendedName>
        <fullName evidence="3">Transmembrane protein</fullName>
    </recommendedName>
</protein>